<dbReference type="EMBL" id="CACVBM020001229">
    <property type="protein sequence ID" value="CAA7040438.1"/>
    <property type="molecule type" value="Genomic_DNA"/>
</dbReference>
<dbReference type="PANTHER" id="PTHR31286:SF163">
    <property type="entry name" value="ZINC KNUCKLE CX2CX4HX4C DOMAIN-CONTAINING PROTEIN"/>
    <property type="match status" value="1"/>
</dbReference>
<feature type="region of interest" description="Disordered" evidence="1">
    <location>
        <begin position="1"/>
        <end position="22"/>
    </location>
</feature>
<dbReference type="PANTHER" id="PTHR31286">
    <property type="entry name" value="GLYCINE-RICH CELL WALL STRUCTURAL PROTEIN 1.8-LIKE"/>
    <property type="match status" value="1"/>
</dbReference>
<reference evidence="3" key="1">
    <citation type="submission" date="2020-01" db="EMBL/GenBank/DDBJ databases">
        <authorList>
            <person name="Mishra B."/>
        </authorList>
    </citation>
    <scope>NUCLEOTIDE SEQUENCE [LARGE SCALE GENOMIC DNA]</scope>
</reference>
<proteinExistence type="predicted"/>
<evidence type="ECO:0000313" key="4">
    <source>
        <dbReference type="Proteomes" id="UP000467841"/>
    </source>
</evidence>
<evidence type="ECO:0000256" key="1">
    <source>
        <dbReference type="SAM" id="MobiDB-lite"/>
    </source>
</evidence>
<feature type="domain" description="DUF4283" evidence="2">
    <location>
        <begin position="38"/>
        <end position="116"/>
    </location>
</feature>
<keyword evidence="4" id="KW-1185">Reference proteome</keyword>
<protein>
    <recommendedName>
        <fullName evidence="2">DUF4283 domain-containing protein</fullName>
    </recommendedName>
</protein>
<organism evidence="3 4">
    <name type="scientific">Microthlaspi erraticum</name>
    <dbReference type="NCBI Taxonomy" id="1685480"/>
    <lineage>
        <taxon>Eukaryota</taxon>
        <taxon>Viridiplantae</taxon>
        <taxon>Streptophyta</taxon>
        <taxon>Embryophyta</taxon>
        <taxon>Tracheophyta</taxon>
        <taxon>Spermatophyta</taxon>
        <taxon>Magnoliopsida</taxon>
        <taxon>eudicotyledons</taxon>
        <taxon>Gunneridae</taxon>
        <taxon>Pentapetalae</taxon>
        <taxon>rosids</taxon>
        <taxon>malvids</taxon>
        <taxon>Brassicales</taxon>
        <taxon>Brassicaceae</taxon>
        <taxon>Coluteocarpeae</taxon>
        <taxon>Microthlaspi</taxon>
    </lineage>
</organism>
<evidence type="ECO:0000259" key="2">
    <source>
        <dbReference type="Pfam" id="PF14111"/>
    </source>
</evidence>
<name>A0A6D2JT77_9BRAS</name>
<feature type="compositionally biased region" description="Basic and acidic residues" evidence="1">
    <location>
        <begin position="1"/>
        <end position="20"/>
    </location>
</feature>
<dbReference type="InterPro" id="IPR025558">
    <property type="entry name" value="DUF4283"/>
</dbReference>
<dbReference type="OrthoDB" id="1736272at2759"/>
<gene>
    <name evidence="3" type="ORF">MERR_LOCUS27673</name>
</gene>
<dbReference type="Pfam" id="PF14111">
    <property type="entry name" value="DUF4283"/>
    <property type="match status" value="1"/>
</dbReference>
<dbReference type="Proteomes" id="UP000467841">
    <property type="component" value="Unassembled WGS sequence"/>
</dbReference>
<comment type="caution">
    <text evidence="3">The sequence shown here is derived from an EMBL/GenBank/DDBJ whole genome shotgun (WGS) entry which is preliminary data.</text>
</comment>
<evidence type="ECO:0000313" key="3">
    <source>
        <dbReference type="EMBL" id="CAA7040438.1"/>
    </source>
</evidence>
<accession>A0A6D2JT77</accession>
<dbReference type="InterPro" id="IPR040256">
    <property type="entry name" value="At4g02000-like"/>
</dbReference>
<sequence>MERRYTYAEKGKAMANPHDHPARKRIRAPEMDTTDLVEENALTLIGRITNPKEQRIRSLIPYFSNRWEIKGEVEGSDLGNNCFQFRFTLEKDLNRILANRPYQFARWMVIVQKWEPIISS</sequence>
<dbReference type="AlphaFoldDB" id="A0A6D2JT77"/>